<feature type="transmembrane region" description="Helical" evidence="7">
    <location>
        <begin position="102"/>
        <end position="131"/>
    </location>
</feature>
<feature type="transmembrane region" description="Helical" evidence="7">
    <location>
        <begin position="310"/>
        <end position="335"/>
    </location>
</feature>
<comment type="subunit">
    <text evidence="7">The complex comprises the extracytoplasmic solute receptor protein and the two transmembrane proteins.</text>
</comment>
<evidence type="ECO:0000256" key="2">
    <source>
        <dbReference type="ARBA" id="ARBA00022475"/>
    </source>
</evidence>
<gene>
    <name evidence="9" type="ORF">LNKW23_13340</name>
</gene>
<feature type="transmembrane region" description="Helical" evidence="7">
    <location>
        <begin position="401"/>
        <end position="422"/>
    </location>
</feature>
<dbReference type="PANTHER" id="PTHR33362:SF2">
    <property type="entry name" value="TRAP TRANSPORTER LARGE PERMEASE PROTEIN"/>
    <property type="match status" value="1"/>
</dbReference>
<comment type="similarity">
    <text evidence="7">Belongs to the TRAP transporter large permease family.</text>
</comment>
<feature type="domain" description="TRAP C4-dicarboxylate transport system permease DctM subunit" evidence="8">
    <location>
        <begin position="16"/>
        <end position="425"/>
    </location>
</feature>
<feature type="transmembrane region" description="Helical" evidence="7">
    <location>
        <begin position="249"/>
        <end position="265"/>
    </location>
</feature>
<sequence>MLADWLAGIDLTTLLFVAFVFLMMIGVPIAYALGAATLLVVHAQGMPGVFMPQTTYNATDSFPLMAVPFFVFAGYLMEFGGLSRRLVNFAESLIGHIRGGHGAVTILACIFFSAISGSGPATVAAVGAIMIPAMIRAGYGPAFSGAVASTGGTIGIMIPPSNPMIIYGVVGNVSITGLFIAGIVPGLLTGAFLILVVWWLCLRRGIPGTGKRHGPADIWRAFVSAFWALLAPVIVLGGIYAGVFTPTEASVVAVAYGLFAGTAIYRELNWERLYRAALFAVVVCGTVTIMVGLAGAFGRLLTTFQVPQQIGAFILDLSGNWIVVMLAISALLIVVGTFMETLATIIILTPILLPVVTKLGVDPIHFGIILVVTSEIGFLTPPLGANLFVAMQIARTSIEAISRAVLPLILALIVLTVALVLLPELSLFLPRLLQ</sequence>
<keyword evidence="6 7" id="KW-0472">Membrane</keyword>
<feature type="transmembrane region" description="Helical" evidence="7">
    <location>
        <begin position="221"/>
        <end position="243"/>
    </location>
</feature>
<feature type="transmembrane region" description="Helical" evidence="7">
    <location>
        <begin position="138"/>
        <end position="158"/>
    </location>
</feature>
<reference evidence="9 10" key="1">
    <citation type="submission" date="2023-04" db="EMBL/GenBank/DDBJ databases">
        <title>Marinoamorphus aggregata gen. nov., sp. Nov., isolate from tissue of brittle star Ophioplocus japonicus.</title>
        <authorList>
            <person name="Kawano K."/>
            <person name="Sawayama S."/>
            <person name="Nakagawa S."/>
        </authorList>
    </citation>
    <scope>NUCLEOTIDE SEQUENCE [LARGE SCALE GENOMIC DNA]</scope>
    <source>
        <strain evidence="9 10">NKW23</strain>
    </source>
</reference>
<proteinExistence type="inferred from homology"/>
<evidence type="ECO:0000256" key="7">
    <source>
        <dbReference type="RuleBase" id="RU369079"/>
    </source>
</evidence>
<dbReference type="NCBIfam" id="TIGR00786">
    <property type="entry name" value="dctM"/>
    <property type="match status" value="1"/>
</dbReference>
<protein>
    <recommendedName>
        <fullName evidence="7">TRAP transporter large permease protein</fullName>
    </recommendedName>
</protein>
<evidence type="ECO:0000313" key="10">
    <source>
        <dbReference type="Proteomes" id="UP001239909"/>
    </source>
</evidence>
<name>A0ABQ6LI62_9RHOB</name>
<feature type="transmembrane region" description="Helical" evidence="7">
    <location>
        <begin position="277"/>
        <end position="298"/>
    </location>
</feature>
<feature type="transmembrane region" description="Helical" evidence="7">
    <location>
        <begin position="14"/>
        <end position="41"/>
    </location>
</feature>
<evidence type="ECO:0000256" key="6">
    <source>
        <dbReference type="ARBA" id="ARBA00023136"/>
    </source>
</evidence>
<keyword evidence="4 7" id="KW-0812">Transmembrane</keyword>
<keyword evidence="7" id="KW-0813">Transport</keyword>
<dbReference type="PIRSF" id="PIRSF006066">
    <property type="entry name" value="HI0050"/>
    <property type="match status" value="1"/>
</dbReference>
<feature type="transmembrane region" description="Helical" evidence="7">
    <location>
        <begin position="367"/>
        <end position="389"/>
    </location>
</feature>
<evidence type="ECO:0000256" key="4">
    <source>
        <dbReference type="ARBA" id="ARBA00022692"/>
    </source>
</evidence>
<dbReference type="InterPro" id="IPR010656">
    <property type="entry name" value="DctM"/>
</dbReference>
<dbReference type="RefSeq" id="WP_285670876.1">
    <property type="nucleotide sequence ID" value="NZ_BSYI01000008.1"/>
</dbReference>
<keyword evidence="3 7" id="KW-0997">Cell inner membrane</keyword>
<keyword evidence="10" id="KW-1185">Reference proteome</keyword>
<evidence type="ECO:0000256" key="3">
    <source>
        <dbReference type="ARBA" id="ARBA00022519"/>
    </source>
</evidence>
<feature type="transmembrane region" description="Helical" evidence="7">
    <location>
        <begin position="178"/>
        <end position="200"/>
    </location>
</feature>
<evidence type="ECO:0000256" key="5">
    <source>
        <dbReference type="ARBA" id="ARBA00022989"/>
    </source>
</evidence>
<dbReference type="Pfam" id="PF06808">
    <property type="entry name" value="DctM"/>
    <property type="match status" value="1"/>
</dbReference>
<accession>A0ABQ6LI62</accession>
<comment type="subcellular location">
    <subcellularLocation>
        <location evidence="1 7">Cell inner membrane</location>
        <topology evidence="1 7">Multi-pass membrane protein</topology>
    </subcellularLocation>
</comment>
<keyword evidence="2" id="KW-1003">Cell membrane</keyword>
<evidence type="ECO:0000313" key="9">
    <source>
        <dbReference type="EMBL" id="GMG82121.1"/>
    </source>
</evidence>
<dbReference type="EMBL" id="BSYI01000008">
    <property type="protein sequence ID" value="GMG82121.1"/>
    <property type="molecule type" value="Genomic_DNA"/>
</dbReference>
<dbReference type="InterPro" id="IPR004681">
    <property type="entry name" value="TRAP_DctM"/>
</dbReference>
<evidence type="ECO:0000259" key="8">
    <source>
        <dbReference type="Pfam" id="PF06808"/>
    </source>
</evidence>
<keyword evidence="5 7" id="KW-1133">Transmembrane helix</keyword>
<comment type="caution">
    <text evidence="9">The sequence shown here is derived from an EMBL/GenBank/DDBJ whole genome shotgun (WGS) entry which is preliminary data.</text>
</comment>
<comment type="function">
    <text evidence="7">Part of the tripartite ATP-independent periplasmic (TRAP) transport system.</text>
</comment>
<evidence type="ECO:0000256" key="1">
    <source>
        <dbReference type="ARBA" id="ARBA00004429"/>
    </source>
</evidence>
<feature type="transmembrane region" description="Helical" evidence="7">
    <location>
        <begin position="62"/>
        <end position="82"/>
    </location>
</feature>
<organism evidence="9 10">
    <name type="scientific">Paralimibaculum aggregatum</name>
    <dbReference type="NCBI Taxonomy" id="3036245"/>
    <lineage>
        <taxon>Bacteria</taxon>
        <taxon>Pseudomonadati</taxon>
        <taxon>Pseudomonadota</taxon>
        <taxon>Alphaproteobacteria</taxon>
        <taxon>Rhodobacterales</taxon>
        <taxon>Paracoccaceae</taxon>
        <taxon>Paralimibaculum</taxon>
    </lineage>
</organism>
<feature type="transmembrane region" description="Helical" evidence="7">
    <location>
        <begin position="342"/>
        <end position="361"/>
    </location>
</feature>
<dbReference type="PANTHER" id="PTHR33362">
    <property type="entry name" value="SIALIC ACID TRAP TRANSPORTER PERMEASE PROTEIN SIAT-RELATED"/>
    <property type="match status" value="1"/>
</dbReference>
<dbReference type="Proteomes" id="UP001239909">
    <property type="component" value="Unassembled WGS sequence"/>
</dbReference>